<dbReference type="CDD" id="cd04335">
    <property type="entry name" value="PrdX_deacylase"/>
    <property type="match status" value="1"/>
</dbReference>
<keyword evidence="5" id="KW-1185">Reference proteome</keyword>
<dbReference type="SUPFAM" id="SSF55826">
    <property type="entry name" value="YbaK/ProRS associated domain"/>
    <property type="match status" value="1"/>
</dbReference>
<dbReference type="InterPro" id="IPR007214">
    <property type="entry name" value="YbaK/aa-tRNA-synth-assoc-dom"/>
</dbReference>
<dbReference type="InterPro" id="IPR040285">
    <property type="entry name" value="ProX/PRXD1"/>
</dbReference>
<evidence type="ECO:0000256" key="2">
    <source>
        <dbReference type="ARBA" id="ARBA00031612"/>
    </source>
</evidence>
<dbReference type="PANTHER" id="PTHR31423">
    <property type="entry name" value="YBAK DOMAIN-CONTAINING PROTEIN"/>
    <property type="match status" value="1"/>
</dbReference>
<comment type="caution">
    <text evidence="4">The sequence shown here is derived from an EMBL/GenBank/DDBJ whole genome shotgun (WGS) entry which is preliminary data.</text>
</comment>
<dbReference type="Pfam" id="PF04073">
    <property type="entry name" value="tRNA_edit"/>
    <property type="match status" value="1"/>
</dbReference>
<organism evidence="4 5">
    <name type="scientific">Clavelina lepadiformis</name>
    <name type="common">Light-bulb sea squirt</name>
    <name type="synonym">Ascidia lepadiformis</name>
    <dbReference type="NCBI Taxonomy" id="159417"/>
    <lineage>
        <taxon>Eukaryota</taxon>
        <taxon>Metazoa</taxon>
        <taxon>Chordata</taxon>
        <taxon>Tunicata</taxon>
        <taxon>Ascidiacea</taxon>
        <taxon>Aplousobranchia</taxon>
        <taxon>Clavelinidae</taxon>
        <taxon>Clavelina</taxon>
    </lineage>
</organism>
<dbReference type="Gene3D" id="3.90.960.10">
    <property type="entry name" value="YbaK/aminoacyl-tRNA synthetase-associated domain"/>
    <property type="match status" value="1"/>
</dbReference>
<dbReference type="Proteomes" id="UP001642483">
    <property type="component" value="Unassembled WGS sequence"/>
</dbReference>
<evidence type="ECO:0000256" key="1">
    <source>
        <dbReference type="ARBA" id="ARBA00010201"/>
    </source>
</evidence>
<dbReference type="InterPro" id="IPR036754">
    <property type="entry name" value="YbaK/aa-tRNA-synt-asso_dom_sf"/>
</dbReference>
<protein>
    <recommendedName>
        <fullName evidence="2">PrdX deacylase domain-containing protein 1</fullName>
    </recommendedName>
</protein>
<feature type="domain" description="YbaK/aminoacyl-tRNA synthetase-associated" evidence="3">
    <location>
        <begin position="24"/>
        <end position="153"/>
    </location>
</feature>
<dbReference type="EMBL" id="CAWYQH010000103">
    <property type="protein sequence ID" value="CAK8687005.1"/>
    <property type="molecule type" value="Genomic_DNA"/>
</dbReference>
<dbReference type="PANTHER" id="PTHR31423:SF3">
    <property type="entry name" value="PROLYL-TRNA SYNTHETASE ASSOCIATED DOMAIN-CONTAINING PROTEIN 1-RELATED"/>
    <property type="match status" value="1"/>
</dbReference>
<evidence type="ECO:0000313" key="4">
    <source>
        <dbReference type="EMBL" id="CAK8687005.1"/>
    </source>
</evidence>
<gene>
    <name evidence="4" type="ORF">CVLEPA_LOCUS19038</name>
</gene>
<reference evidence="4 5" key="1">
    <citation type="submission" date="2024-02" db="EMBL/GenBank/DDBJ databases">
        <authorList>
            <person name="Daric V."/>
            <person name="Darras S."/>
        </authorList>
    </citation>
    <scope>NUCLEOTIDE SEQUENCE [LARGE SCALE GENOMIC DNA]</scope>
</reference>
<name>A0ABP0G589_CLALP</name>
<evidence type="ECO:0000313" key="5">
    <source>
        <dbReference type="Proteomes" id="UP001642483"/>
    </source>
</evidence>
<proteinExistence type="inferred from homology"/>
<comment type="similarity">
    <text evidence="1">Belongs to the PRORSD1 family.</text>
</comment>
<accession>A0ABP0G589</accession>
<sequence length="169" mass="19189">MDEKRKGLMKLLEKLQIKTELIEHEEVFTVEAMMPYLNHCKGVVCKNLFVKDKKKKRLWLIVAKHDRSINLSDIAKKVGGSGGFRFADEQILLEKLCVSQGCVTPLAVFCDQNSDVKVVLDSVFTSDPTEMVYCHPMDNSATIGMLSSDFMKFLKHTNHEPIIVNLVDE</sequence>
<evidence type="ECO:0000259" key="3">
    <source>
        <dbReference type="Pfam" id="PF04073"/>
    </source>
</evidence>